<evidence type="ECO:0000313" key="1">
    <source>
        <dbReference type="EMBL" id="KYM76171.1"/>
    </source>
</evidence>
<keyword evidence="2" id="KW-1185">Reference proteome</keyword>
<proteinExistence type="predicted"/>
<sequence length="68" mass="8204">MRYHNEPVRAYETLKTELLEHEEISDRKLSQFLRHFRNFGQHGDGKLRTIWLSRLPAHIKLHVVIQTI</sequence>
<dbReference type="Proteomes" id="UP000078540">
    <property type="component" value="Unassembled WGS sequence"/>
</dbReference>
<evidence type="ECO:0000313" key="2">
    <source>
        <dbReference type="Proteomes" id="UP000078540"/>
    </source>
</evidence>
<reference evidence="1 2" key="1">
    <citation type="submission" date="2015-09" db="EMBL/GenBank/DDBJ databases">
        <title>Atta colombica WGS genome.</title>
        <authorList>
            <person name="Nygaard S."/>
            <person name="Hu H."/>
            <person name="Boomsma J."/>
            <person name="Zhang G."/>
        </authorList>
    </citation>
    <scope>NUCLEOTIDE SEQUENCE [LARGE SCALE GENOMIC DNA]</scope>
    <source>
        <strain evidence="1">Treedump-2</strain>
        <tissue evidence="1">Whole body</tissue>
    </source>
</reference>
<gene>
    <name evidence="1" type="ORF">ALC53_13427</name>
</gene>
<dbReference type="AlphaFoldDB" id="A0A195AVF9"/>
<name>A0A195AVF9_9HYME</name>
<organism evidence="1 2">
    <name type="scientific">Atta colombica</name>
    <dbReference type="NCBI Taxonomy" id="520822"/>
    <lineage>
        <taxon>Eukaryota</taxon>
        <taxon>Metazoa</taxon>
        <taxon>Ecdysozoa</taxon>
        <taxon>Arthropoda</taxon>
        <taxon>Hexapoda</taxon>
        <taxon>Insecta</taxon>
        <taxon>Pterygota</taxon>
        <taxon>Neoptera</taxon>
        <taxon>Endopterygota</taxon>
        <taxon>Hymenoptera</taxon>
        <taxon>Apocrita</taxon>
        <taxon>Aculeata</taxon>
        <taxon>Formicoidea</taxon>
        <taxon>Formicidae</taxon>
        <taxon>Myrmicinae</taxon>
        <taxon>Atta</taxon>
    </lineage>
</organism>
<protein>
    <submittedName>
        <fullName evidence="1">Uncharacterized protein</fullName>
    </submittedName>
</protein>
<dbReference type="EMBL" id="KQ976732">
    <property type="protein sequence ID" value="KYM76171.1"/>
    <property type="molecule type" value="Genomic_DNA"/>
</dbReference>
<accession>A0A195AVF9</accession>